<proteinExistence type="predicted"/>
<feature type="signal peptide" evidence="2">
    <location>
        <begin position="1"/>
        <end position="48"/>
    </location>
</feature>
<dbReference type="Proteomes" id="UP000249045">
    <property type="component" value="Unassembled WGS sequence"/>
</dbReference>
<dbReference type="RefSeq" id="WP_112735724.1">
    <property type="nucleotide sequence ID" value="NZ_PYAC01000009.1"/>
</dbReference>
<feature type="chain" id="PRO_5047152957" description="Peptidase C51 domain-containing protein" evidence="2">
    <location>
        <begin position="49"/>
        <end position="500"/>
    </location>
</feature>
<dbReference type="InterPro" id="IPR028994">
    <property type="entry name" value="Integrin_alpha_N"/>
</dbReference>
<dbReference type="Pfam" id="PF05257">
    <property type="entry name" value="CHAP"/>
    <property type="match status" value="1"/>
</dbReference>
<comment type="caution">
    <text evidence="4">The sequence shown here is derived from an EMBL/GenBank/DDBJ whole genome shotgun (WGS) entry which is preliminary data.</text>
</comment>
<name>A0ABX9D2D2_9ACTN</name>
<evidence type="ECO:0000256" key="1">
    <source>
        <dbReference type="ARBA" id="ARBA00022729"/>
    </source>
</evidence>
<sequence length="500" mass="53764">MNGRWIIAPKRRKVTMFFANKSRRIWLVAVTFGVTALSPVVATSAAHAAPSRDSIVSVARSELANSSRNVEIPMGSGCNFYSGYWVSGYNECGRAGFRKNAWCADFARYVWKVGGVTDLKGLSPWAYSFWRYGLSRGTWHAANSGYTPQPGDAVVFDWNPPFNPKVYEDIDHVGIVESYSGGKLTTIEGNTSDATHRRDRTSSLRNGEVVGFTSPIAGSGGGVVEPPREHVSDISGDGHADLVATKPDGTLWYYANNMDSNPGGAPFTTGSQIGTGWTDFDRVVAADVSGDGHADLVATKPDGTLWYYANNMDSNPGGAPFTTGSQIGTGWTDFDRLVAADVSGDGHADLVATKPDGSLWYYPNNMDSNAGGRPYIDGWQIGRGWTDFDRVVAADVSGDGHADLVATKPDGTLWYYANNMDSNRGGLPFTTGSQIGRGWTDFDRVVAADVSGDGHADLVATKPDGTLWHFPNNMDSNAGGAPFTTGVHIGVNWTIYDRLF</sequence>
<evidence type="ECO:0000313" key="5">
    <source>
        <dbReference type="Proteomes" id="UP000249045"/>
    </source>
</evidence>
<dbReference type="PANTHER" id="PTHR44103:SF1">
    <property type="entry name" value="PROPROTEIN CONVERTASE P"/>
    <property type="match status" value="1"/>
</dbReference>
<protein>
    <recommendedName>
        <fullName evidence="3">Peptidase C51 domain-containing protein</fullName>
    </recommendedName>
</protein>
<organism evidence="4 5">
    <name type="scientific">Micromonospora noduli</name>
    <dbReference type="NCBI Taxonomy" id="709876"/>
    <lineage>
        <taxon>Bacteria</taxon>
        <taxon>Bacillati</taxon>
        <taxon>Actinomycetota</taxon>
        <taxon>Actinomycetes</taxon>
        <taxon>Micromonosporales</taxon>
        <taxon>Micromonosporaceae</taxon>
        <taxon>Micromonospora</taxon>
    </lineage>
</organism>
<evidence type="ECO:0000313" key="4">
    <source>
        <dbReference type="EMBL" id="RAO20219.1"/>
    </source>
</evidence>
<dbReference type="Gene3D" id="2.115.10.10">
    <property type="entry name" value="Tachylectin 2"/>
    <property type="match status" value="2"/>
</dbReference>
<dbReference type="EMBL" id="PYAC01000009">
    <property type="protein sequence ID" value="RAO20219.1"/>
    <property type="molecule type" value="Genomic_DNA"/>
</dbReference>
<keyword evidence="1 2" id="KW-0732">Signal</keyword>
<evidence type="ECO:0000256" key="2">
    <source>
        <dbReference type="SAM" id="SignalP"/>
    </source>
</evidence>
<dbReference type="InterPro" id="IPR013517">
    <property type="entry name" value="FG-GAP"/>
</dbReference>
<feature type="domain" description="Peptidase C51" evidence="3">
    <location>
        <begin position="100"/>
        <end position="190"/>
    </location>
</feature>
<evidence type="ECO:0000259" key="3">
    <source>
        <dbReference type="Pfam" id="PF05257"/>
    </source>
</evidence>
<dbReference type="InterPro" id="IPR007921">
    <property type="entry name" value="CHAP_dom"/>
</dbReference>
<dbReference type="Pfam" id="PF13517">
    <property type="entry name" value="FG-GAP_3"/>
    <property type="match status" value="2"/>
</dbReference>
<gene>
    <name evidence="4" type="ORF">MED15_02521</name>
</gene>
<dbReference type="SUPFAM" id="SSF69318">
    <property type="entry name" value="Integrin alpha N-terminal domain"/>
    <property type="match status" value="1"/>
</dbReference>
<keyword evidence="5" id="KW-1185">Reference proteome</keyword>
<dbReference type="PANTHER" id="PTHR44103">
    <property type="entry name" value="PROPROTEIN CONVERTASE P"/>
    <property type="match status" value="1"/>
</dbReference>
<accession>A0ABX9D2D2</accession>
<reference evidence="4 5" key="1">
    <citation type="submission" date="2018-03" db="EMBL/GenBank/DDBJ databases">
        <title>Defining the species Micromonospora saelicesensis and Micromonospora noduli under the framework of genomics.</title>
        <authorList>
            <person name="Riesco R."/>
            <person name="Trujillo M.E."/>
        </authorList>
    </citation>
    <scope>NUCLEOTIDE SEQUENCE [LARGE SCALE GENOMIC DNA]</scope>
    <source>
        <strain evidence="4 5">MED15</strain>
    </source>
</reference>